<evidence type="ECO:0000256" key="6">
    <source>
        <dbReference type="SAM" id="Phobius"/>
    </source>
</evidence>
<dbReference type="PANTHER" id="PTHR12011:SF469">
    <property type="entry name" value="ADHESION G PROTEIN-COUPLED RECEPTOR E1-RELATED"/>
    <property type="match status" value="1"/>
</dbReference>
<dbReference type="Gene3D" id="1.20.1070.10">
    <property type="entry name" value="Rhodopsin 7-helix transmembrane proteins"/>
    <property type="match status" value="1"/>
</dbReference>
<proteinExistence type="predicted"/>
<dbReference type="Proteomes" id="UP000727407">
    <property type="component" value="Unassembled WGS sequence"/>
</dbReference>
<evidence type="ECO:0000259" key="9">
    <source>
        <dbReference type="PROSITE" id="PS50261"/>
    </source>
</evidence>
<dbReference type="InterPro" id="IPR017981">
    <property type="entry name" value="GPCR_2-like_7TM"/>
</dbReference>
<evidence type="ECO:0000256" key="7">
    <source>
        <dbReference type="SAM" id="SignalP"/>
    </source>
</evidence>
<dbReference type="InterPro" id="IPR000203">
    <property type="entry name" value="GPS"/>
</dbReference>
<feature type="transmembrane region" description="Helical" evidence="6">
    <location>
        <begin position="460"/>
        <end position="482"/>
    </location>
</feature>
<name>A0A8J4U481_CLAMG</name>
<dbReference type="GO" id="GO:0007189">
    <property type="term" value="P:adenylate cyclase-activating G protein-coupled receptor signaling pathway"/>
    <property type="evidence" value="ECO:0007669"/>
    <property type="project" value="TreeGrafter"/>
</dbReference>
<feature type="transmembrane region" description="Helical" evidence="6">
    <location>
        <begin position="331"/>
        <end position="358"/>
    </location>
</feature>
<dbReference type="PROSITE" id="PS50221">
    <property type="entry name" value="GAIN_B"/>
    <property type="match status" value="1"/>
</dbReference>
<feature type="domain" description="G-protein coupled receptors family 2 profile 2" evidence="9">
    <location>
        <begin position="268"/>
        <end position="510"/>
    </location>
</feature>
<dbReference type="Pfam" id="PF00002">
    <property type="entry name" value="7tm_2"/>
    <property type="match status" value="1"/>
</dbReference>
<evidence type="ECO:0000259" key="8">
    <source>
        <dbReference type="PROSITE" id="PS50221"/>
    </source>
</evidence>
<sequence>VTVLLLTTLTICPNVSLFMPDKCQVDLTVECALDLLKQIQNRTSQELPEETVESYLNQVMNMTSHVENNCKDQNSLLSYGNGVLDVTENLVSALVWERGTKESISISLQSLDVQVIMIGQSISMEKKFSLNTSTASVDIELTGISNRTNVSVAFMSYTNMAALLNPSFFNTSINMGKTMVSAVVTTTLLQAADINFTSVSFNFNHDFQIDSDLFCMNSPSCVHWKKNKWEEDGCNITKTNSTHTLCSCDHQGTFAVIMQTYPVQMSRLDIFTIVVFAVGMIFLSLSALTLAFCHPNTKAAKIPLINLCISLLLAMPYYLFIWLYPCPGKQLSIILYGILLFLYLSAGMWMLIEAVLLFTFVKNLSKVRSNLGKWLSLKWLIIVGYMLPLVLATVCTVLRYTENVPPNMTFVYYAPFHLIFSSNLALFIIIITMLIFTLIHLKNGNLQRSNTNDKKLKISIMIKSMAQFFILCGPCISLYTPIFDMTAYYVFVFFSLQQGIFIFLVHCLLNQE</sequence>
<feature type="chain" id="PRO_5035313447" evidence="7">
    <location>
        <begin position="18"/>
        <end position="512"/>
    </location>
</feature>
<keyword evidence="2 6" id="KW-0812">Transmembrane</keyword>
<dbReference type="InterPro" id="IPR046338">
    <property type="entry name" value="GAIN_dom_sf"/>
</dbReference>
<comment type="caution">
    <text evidence="10">The sequence shown here is derived from an EMBL/GenBank/DDBJ whole genome shotgun (WGS) entry which is preliminary data.</text>
</comment>
<feature type="non-terminal residue" evidence="10">
    <location>
        <position position="512"/>
    </location>
</feature>
<evidence type="ECO:0000256" key="2">
    <source>
        <dbReference type="ARBA" id="ARBA00022692"/>
    </source>
</evidence>
<dbReference type="OrthoDB" id="1100386at2759"/>
<evidence type="ECO:0000256" key="1">
    <source>
        <dbReference type="ARBA" id="ARBA00004141"/>
    </source>
</evidence>
<dbReference type="EMBL" id="QNUK01000202">
    <property type="protein sequence ID" value="KAF5898386.1"/>
    <property type="molecule type" value="Genomic_DNA"/>
</dbReference>
<dbReference type="SMART" id="SM00303">
    <property type="entry name" value="GPS"/>
    <property type="match status" value="1"/>
</dbReference>
<reference evidence="10" key="1">
    <citation type="submission" date="2020-07" db="EMBL/GenBank/DDBJ databases">
        <title>Clarias magur genome sequencing, assembly and annotation.</title>
        <authorList>
            <person name="Kushwaha B."/>
            <person name="Kumar R."/>
            <person name="Das P."/>
            <person name="Joshi C.G."/>
            <person name="Kumar D."/>
            <person name="Nagpure N.S."/>
            <person name="Pandey M."/>
            <person name="Agarwal S."/>
            <person name="Srivastava S."/>
            <person name="Singh M."/>
            <person name="Sahoo L."/>
            <person name="Jayasankar P."/>
            <person name="Meher P.K."/>
            <person name="Koringa P.G."/>
            <person name="Iquebal M.A."/>
            <person name="Das S.P."/>
            <person name="Bit A."/>
            <person name="Patnaik S."/>
            <person name="Patel N."/>
            <person name="Shah T.M."/>
            <person name="Hinsu A."/>
            <person name="Jena J.K."/>
        </authorList>
    </citation>
    <scope>NUCLEOTIDE SEQUENCE</scope>
    <source>
        <strain evidence="10">CIFAMagur01</strain>
        <tissue evidence="10">Testis</tissue>
    </source>
</reference>
<comment type="subcellular location">
    <subcellularLocation>
        <location evidence="1">Membrane</location>
        <topology evidence="1">Multi-pass membrane protein</topology>
    </subcellularLocation>
</comment>
<feature type="transmembrane region" description="Helical" evidence="6">
    <location>
        <begin position="304"/>
        <end position="325"/>
    </location>
</feature>
<dbReference type="GO" id="GO:0005886">
    <property type="term" value="C:plasma membrane"/>
    <property type="evidence" value="ECO:0007669"/>
    <property type="project" value="TreeGrafter"/>
</dbReference>
<feature type="transmembrane region" description="Helical" evidence="6">
    <location>
        <begin position="270"/>
        <end position="292"/>
    </location>
</feature>
<evidence type="ECO:0000256" key="3">
    <source>
        <dbReference type="ARBA" id="ARBA00022989"/>
    </source>
</evidence>
<feature type="transmembrane region" description="Helical" evidence="6">
    <location>
        <begin position="488"/>
        <end position="509"/>
    </location>
</feature>
<dbReference type="GO" id="GO:0004930">
    <property type="term" value="F:G protein-coupled receptor activity"/>
    <property type="evidence" value="ECO:0007669"/>
    <property type="project" value="InterPro"/>
</dbReference>
<accession>A0A8J4U481</accession>
<dbReference type="PANTHER" id="PTHR12011">
    <property type="entry name" value="ADHESION G-PROTEIN COUPLED RECEPTOR"/>
    <property type="match status" value="1"/>
</dbReference>
<keyword evidence="11" id="KW-1185">Reference proteome</keyword>
<keyword evidence="10" id="KW-0675">Receptor</keyword>
<dbReference type="AlphaFoldDB" id="A0A8J4U481"/>
<evidence type="ECO:0000256" key="5">
    <source>
        <dbReference type="ARBA" id="ARBA00023157"/>
    </source>
</evidence>
<dbReference type="InterPro" id="IPR057244">
    <property type="entry name" value="GAIN_B"/>
</dbReference>
<dbReference type="Pfam" id="PF01825">
    <property type="entry name" value="GPS"/>
    <property type="match status" value="1"/>
</dbReference>
<feature type="signal peptide" evidence="7">
    <location>
        <begin position="1"/>
        <end position="17"/>
    </location>
</feature>
<keyword evidence="5" id="KW-1015">Disulfide bond</keyword>
<keyword evidence="7" id="KW-0732">Signal</keyword>
<gene>
    <name evidence="10" type="ORF">DAT39_011920</name>
</gene>
<dbReference type="InterPro" id="IPR000832">
    <property type="entry name" value="GPCR_2_secretin-like"/>
</dbReference>
<evidence type="ECO:0000313" key="10">
    <source>
        <dbReference type="EMBL" id="KAF5898386.1"/>
    </source>
</evidence>
<keyword evidence="4 6" id="KW-0472">Membrane</keyword>
<feature type="transmembrane region" description="Helical" evidence="6">
    <location>
        <begin position="379"/>
        <end position="400"/>
    </location>
</feature>
<evidence type="ECO:0000313" key="11">
    <source>
        <dbReference type="Proteomes" id="UP000727407"/>
    </source>
</evidence>
<organism evidence="10 11">
    <name type="scientific">Clarias magur</name>
    <name type="common">Asian catfish</name>
    <name type="synonym">Macropteronotus magur</name>
    <dbReference type="NCBI Taxonomy" id="1594786"/>
    <lineage>
        <taxon>Eukaryota</taxon>
        <taxon>Metazoa</taxon>
        <taxon>Chordata</taxon>
        <taxon>Craniata</taxon>
        <taxon>Vertebrata</taxon>
        <taxon>Euteleostomi</taxon>
        <taxon>Actinopterygii</taxon>
        <taxon>Neopterygii</taxon>
        <taxon>Teleostei</taxon>
        <taxon>Ostariophysi</taxon>
        <taxon>Siluriformes</taxon>
        <taxon>Clariidae</taxon>
        <taxon>Clarias</taxon>
    </lineage>
</organism>
<dbReference type="GO" id="GO:0007166">
    <property type="term" value="P:cell surface receptor signaling pathway"/>
    <property type="evidence" value="ECO:0007669"/>
    <property type="project" value="InterPro"/>
</dbReference>
<keyword evidence="3 6" id="KW-1133">Transmembrane helix</keyword>
<feature type="transmembrane region" description="Helical" evidence="6">
    <location>
        <begin position="412"/>
        <end position="439"/>
    </location>
</feature>
<feature type="non-terminal residue" evidence="10">
    <location>
        <position position="1"/>
    </location>
</feature>
<protein>
    <submittedName>
        <fullName evidence="10">Adhesion G protein-coupled receptor E3-like</fullName>
    </submittedName>
</protein>
<evidence type="ECO:0000256" key="4">
    <source>
        <dbReference type="ARBA" id="ARBA00023136"/>
    </source>
</evidence>
<dbReference type="Gene3D" id="2.60.220.50">
    <property type="match status" value="1"/>
</dbReference>
<dbReference type="PROSITE" id="PS50261">
    <property type="entry name" value="G_PROTEIN_RECEP_F2_4"/>
    <property type="match status" value="1"/>
</dbReference>
<feature type="domain" description="GAIN-B" evidence="8">
    <location>
        <begin position="102"/>
        <end position="264"/>
    </location>
</feature>